<feature type="transmembrane region" description="Helical" evidence="7">
    <location>
        <begin position="449"/>
        <end position="470"/>
    </location>
</feature>
<proteinExistence type="inferred from homology"/>
<dbReference type="PANTHER" id="PTHR30572">
    <property type="entry name" value="MEMBRANE COMPONENT OF TRANSPORTER-RELATED"/>
    <property type="match status" value="1"/>
</dbReference>
<evidence type="ECO:0000313" key="11">
    <source>
        <dbReference type="Proteomes" id="UP000006844"/>
    </source>
</evidence>
<dbReference type="HOGENOM" id="CLU_009433_1_0_0"/>
<feature type="domain" description="ABC3 transporter permease C-terminal" evidence="8">
    <location>
        <begin position="360"/>
        <end position="473"/>
    </location>
</feature>
<name>E8UXA0_TERSS</name>
<evidence type="ECO:0000256" key="5">
    <source>
        <dbReference type="ARBA" id="ARBA00023136"/>
    </source>
</evidence>
<feature type="domain" description="MacB-like periplasmic core" evidence="9">
    <location>
        <begin position="93"/>
        <end position="309"/>
    </location>
</feature>
<dbReference type="OrthoDB" id="6277143at2"/>
<feature type="transmembrane region" description="Helical" evidence="7">
    <location>
        <begin position="403"/>
        <end position="429"/>
    </location>
</feature>
<keyword evidence="5 7" id="KW-0472">Membrane</keyword>
<dbReference type="EMBL" id="CP002467">
    <property type="protein sequence ID" value="ADV83063.1"/>
    <property type="molecule type" value="Genomic_DNA"/>
</dbReference>
<dbReference type="Proteomes" id="UP000006844">
    <property type="component" value="Chromosome"/>
</dbReference>
<protein>
    <submittedName>
        <fullName evidence="10">Permease</fullName>
    </submittedName>
</protein>
<keyword evidence="2" id="KW-1003">Cell membrane</keyword>
<dbReference type="InterPro" id="IPR047928">
    <property type="entry name" value="Perm_prefix_1"/>
</dbReference>
<comment type="similarity">
    <text evidence="6">Belongs to the ABC-4 integral membrane protein family.</text>
</comment>
<dbReference type="GO" id="GO:0022857">
    <property type="term" value="F:transmembrane transporter activity"/>
    <property type="evidence" value="ECO:0007669"/>
    <property type="project" value="TreeGrafter"/>
</dbReference>
<organism evidence="10 11">
    <name type="scientific">Terriglobus saanensis (strain ATCC BAA-1853 / DSM 23119 / SP1PR4)</name>
    <dbReference type="NCBI Taxonomy" id="401053"/>
    <lineage>
        <taxon>Bacteria</taxon>
        <taxon>Pseudomonadati</taxon>
        <taxon>Acidobacteriota</taxon>
        <taxon>Terriglobia</taxon>
        <taxon>Terriglobales</taxon>
        <taxon>Acidobacteriaceae</taxon>
        <taxon>Terriglobus</taxon>
    </lineage>
</organism>
<feature type="transmembrane region" description="Helical" evidence="7">
    <location>
        <begin position="771"/>
        <end position="797"/>
    </location>
</feature>
<feature type="transmembrane region" description="Helical" evidence="7">
    <location>
        <begin position="860"/>
        <end position="879"/>
    </location>
</feature>
<reference evidence="10 11" key="1">
    <citation type="journal article" date="2012" name="Stand. Genomic Sci.">
        <title>Complete genome sequence of Terriglobus saanensis type strain SP1PR4(T), an Acidobacteria from tundra soil.</title>
        <authorList>
            <person name="Rawat S.R."/>
            <person name="Mannisto M.K."/>
            <person name="Starovoytov V."/>
            <person name="Goodwin L."/>
            <person name="Nolan M."/>
            <person name="Hauser L."/>
            <person name="Land M."/>
            <person name="Davenport K.W."/>
            <person name="Woyke T."/>
            <person name="Haggblom M.M."/>
        </authorList>
    </citation>
    <scope>NUCLEOTIDE SEQUENCE</scope>
    <source>
        <strain evidence="11">ATCC BAA-1853 / DSM 23119 / SP1PR4</strain>
    </source>
</reference>
<feature type="domain" description="MacB-like periplasmic core" evidence="9">
    <location>
        <begin position="533"/>
        <end position="701"/>
    </location>
</feature>
<keyword evidence="11" id="KW-1185">Reference proteome</keyword>
<feature type="transmembrane region" description="Helical" evidence="7">
    <location>
        <begin position="500"/>
        <end position="520"/>
    </location>
</feature>
<dbReference type="InterPro" id="IPR025857">
    <property type="entry name" value="MacB_PCD"/>
</dbReference>
<evidence type="ECO:0000256" key="1">
    <source>
        <dbReference type="ARBA" id="ARBA00004651"/>
    </source>
</evidence>
<dbReference type="AlphaFoldDB" id="E8UXA0"/>
<dbReference type="GO" id="GO:0005886">
    <property type="term" value="C:plasma membrane"/>
    <property type="evidence" value="ECO:0007669"/>
    <property type="project" value="UniProtKB-SubCell"/>
</dbReference>
<dbReference type="Pfam" id="PF02687">
    <property type="entry name" value="FtsX"/>
    <property type="match status" value="2"/>
</dbReference>
<evidence type="ECO:0000256" key="7">
    <source>
        <dbReference type="SAM" id="Phobius"/>
    </source>
</evidence>
<feature type="transmembrane region" description="Helical" evidence="7">
    <location>
        <begin position="817"/>
        <end position="840"/>
    </location>
</feature>
<dbReference type="PANTHER" id="PTHR30572:SF4">
    <property type="entry name" value="ABC TRANSPORTER PERMEASE YTRF"/>
    <property type="match status" value="1"/>
</dbReference>
<dbReference type="NCBIfam" id="TIGR03434">
    <property type="entry name" value="ADOP"/>
    <property type="match status" value="1"/>
</dbReference>
<evidence type="ECO:0000259" key="8">
    <source>
        <dbReference type="Pfam" id="PF02687"/>
    </source>
</evidence>
<evidence type="ECO:0000256" key="6">
    <source>
        <dbReference type="ARBA" id="ARBA00038076"/>
    </source>
</evidence>
<feature type="transmembrane region" description="Helical" evidence="7">
    <location>
        <begin position="89"/>
        <end position="111"/>
    </location>
</feature>
<gene>
    <name evidence="10" type="ordered locus">AciPR4_2261</name>
</gene>
<feature type="domain" description="ABC3 transporter permease C-terminal" evidence="8">
    <location>
        <begin position="776"/>
        <end position="886"/>
    </location>
</feature>
<dbReference type="RefSeq" id="WP_013568796.1">
    <property type="nucleotide sequence ID" value="NC_014963.1"/>
</dbReference>
<sequence length="896" mass="97505">MSRFRRFFSRDRRYDDLSVSIQEHLDERIEELIEEGMSREKAERTARRDFGNVTILQERSREVWQWQRLESLLVDLKHVCRRLGRSPGFAITVVLTLAIGIGANTAIFSVLNSVLIRPLPYPEPEQLVSLHLNAPGAPGLAEFRNELRLSPSMYLTFAGQNRAFQSMGVWGPGTASITGIAQPEQVNTALLSSGILETLHVPALIGQWLTAADQDSHGLGRVMLSYGYWQRRFSGDPAVVGRTISVNSQPRVIAGVMPRGFKVVNYDFDLLVPLALDPVKEQLAGFAYRGIARLRPGVAIPQANADLARLLNVWMDSWSNGPGTNSHFYLTWRITPALEPLKETVVGSIHTVLWVIMGTIGVVMLIACTNVANLLLVRADARQQELAVRSALGAGRWRIARELLLESVTLGLLGGAAGVAVAYGGLHLLSAIGPMELPRLSEISLDGRSITFTLILSVLSGLFFGAIPVLRYAPSQQRPTLLGAMRTSSGNRESQRGRNLLVMAQVAMALVLLISAVLMIRTFRAMRNVDPGFSNPASLQVMRLSIPETLVSDATTTVHLQNNILDKLAAIPGVSSAGFAASVPMSGAEPSWDQILIEGKDYSAENPPMRLYNYVSPGYFHTAGTRLVAGRDFTWAEVYNVRPIGILSESLAHELWGSPGIAIGKRFREFPGMPWHEVVGVVQDVRENGVDQVSPATVYWPSLLGDSPAPEKLGAWRRVYFAIRSDRAGTQTFINEMQQAVSSVNANLPVAAISTMQDIYSESMARTSFTLVMLAMAGAMALALGILGIYGVISYAVSQRTREIGIRIALGAKKGELVWMFVRSALTLTGVGTIIGLAAAAALMRLMQTLFFGVSPFDPITFMAVPVALIAAAALASYLPARRSAAVDPVEALRAE</sequence>
<dbReference type="InterPro" id="IPR050250">
    <property type="entry name" value="Macrolide_Exporter_MacB"/>
</dbReference>
<evidence type="ECO:0000259" key="9">
    <source>
        <dbReference type="Pfam" id="PF12704"/>
    </source>
</evidence>
<dbReference type="InterPro" id="IPR017800">
    <property type="entry name" value="ADOP"/>
</dbReference>
<evidence type="ECO:0000256" key="3">
    <source>
        <dbReference type="ARBA" id="ARBA00022692"/>
    </source>
</evidence>
<dbReference type="KEGG" id="tsa:AciPR4_2261"/>
<keyword evidence="4 7" id="KW-1133">Transmembrane helix</keyword>
<dbReference type="eggNOG" id="COG0577">
    <property type="taxonomic scope" value="Bacteria"/>
</dbReference>
<evidence type="ECO:0000256" key="2">
    <source>
        <dbReference type="ARBA" id="ARBA00022475"/>
    </source>
</evidence>
<dbReference type="STRING" id="401053.AciPR4_2261"/>
<comment type="subcellular location">
    <subcellularLocation>
        <location evidence="1">Cell membrane</location>
        <topology evidence="1">Multi-pass membrane protein</topology>
    </subcellularLocation>
</comment>
<evidence type="ECO:0000313" key="10">
    <source>
        <dbReference type="EMBL" id="ADV83063.1"/>
    </source>
</evidence>
<accession>E8UXA0</accession>
<dbReference type="Pfam" id="PF12704">
    <property type="entry name" value="MacB_PCD"/>
    <property type="match status" value="2"/>
</dbReference>
<evidence type="ECO:0000256" key="4">
    <source>
        <dbReference type="ARBA" id="ARBA00022989"/>
    </source>
</evidence>
<keyword evidence="3 7" id="KW-0812">Transmembrane</keyword>
<dbReference type="InterPro" id="IPR003838">
    <property type="entry name" value="ABC3_permease_C"/>
</dbReference>
<feature type="transmembrane region" description="Helical" evidence="7">
    <location>
        <begin position="352"/>
        <end position="376"/>
    </location>
</feature>
<dbReference type="NCBIfam" id="NF038403">
    <property type="entry name" value="perm_prefix_1"/>
    <property type="match status" value="1"/>
</dbReference>